<feature type="chain" id="PRO_5017483649" description="Secreted protein" evidence="1">
    <location>
        <begin position="25"/>
        <end position="100"/>
    </location>
</feature>
<geneLocation type="mitochondrion" evidence="2"/>
<dbReference type="RefSeq" id="YP_009532852.1">
    <property type="nucleotide sequence ID" value="NC_039768.1"/>
</dbReference>
<organism evidence="2">
    <name type="scientific">Glycine soja</name>
    <name type="common">Wild soybean</name>
    <dbReference type="NCBI Taxonomy" id="3848"/>
    <lineage>
        <taxon>Eukaryota</taxon>
        <taxon>Viridiplantae</taxon>
        <taxon>Streptophyta</taxon>
        <taxon>Embryophyta</taxon>
        <taxon>Tracheophyta</taxon>
        <taxon>Spermatophyta</taxon>
        <taxon>Magnoliopsida</taxon>
        <taxon>eudicotyledons</taxon>
        <taxon>Gunneridae</taxon>
        <taxon>Pentapetalae</taxon>
        <taxon>rosids</taxon>
        <taxon>fabids</taxon>
        <taxon>Fabales</taxon>
        <taxon>Fabaceae</taxon>
        <taxon>Papilionoideae</taxon>
        <taxon>50 kb inversion clade</taxon>
        <taxon>NPAAA clade</taxon>
        <taxon>indigoferoid/millettioid clade</taxon>
        <taxon>Phaseoleae</taxon>
        <taxon>Glycine</taxon>
        <taxon>Glycine subgen. Soja</taxon>
    </lineage>
</organism>
<dbReference type="Gramene" id="GeneID_38334482_t1">
    <property type="protein sequence ID" value="YP_009532852.1"/>
    <property type="gene ID" value="GeneID_38334482"/>
</dbReference>
<proteinExistence type="predicted"/>
<evidence type="ECO:0000256" key="1">
    <source>
        <dbReference type="SAM" id="SignalP"/>
    </source>
</evidence>
<dbReference type="AlphaFoldDB" id="A0A386JNI4"/>
<gene>
    <name evidence="2" type="primary">orf100</name>
</gene>
<evidence type="ECO:0008006" key="3">
    <source>
        <dbReference type="Google" id="ProtNLM"/>
    </source>
</evidence>
<dbReference type="CDD" id="cd09272">
    <property type="entry name" value="RNase_HI_RT_Ty1"/>
    <property type="match status" value="1"/>
</dbReference>
<reference evidence="2" key="1">
    <citation type="journal article" date="2018" name="Mitochondrial DNA Part B Resour">
        <title>The first complete mitochondrial genome of wild soybean (Glycine soja).</title>
        <authorList>
            <person name="Asaf S."/>
            <person name="Khan A.L."/>
            <person name="Al-Harrasi A."/>
            <person name="Kim T.H."/>
            <person name="Lee I.-J."/>
        </authorList>
    </citation>
    <scope>NUCLEOTIDE SEQUENCE</scope>
</reference>
<dbReference type="EMBL" id="MF955859">
    <property type="protein sequence ID" value="AYD73000.1"/>
    <property type="molecule type" value="Genomic_DNA"/>
</dbReference>
<name>A0A386JNI4_GLYSO</name>
<dbReference type="KEGG" id="gsj:38334482"/>
<keyword evidence="1" id="KW-0732">Signal</keyword>
<evidence type="ECO:0000313" key="2">
    <source>
        <dbReference type="EMBL" id="AYD73000.1"/>
    </source>
</evidence>
<feature type="signal peptide" evidence="1">
    <location>
        <begin position="1"/>
        <end position="24"/>
    </location>
</feature>
<sequence>MRWLLKNMNMGVFLGLLFILFCDNKSVIQIAHNHVFHEANKAYRNSLTHLGHFVRHHFLQGSMPYISSELQIADLLTKSHTTMRFRYLVSKLQMLSLEAS</sequence>
<accession>A0A386JNI4</accession>
<protein>
    <recommendedName>
        <fullName evidence="3">Secreted protein</fullName>
    </recommendedName>
</protein>
<dbReference type="GeneID" id="38334482"/>
<keyword evidence="2" id="KW-0496">Mitochondrion</keyword>